<reference evidence="3" key="1">
    <citation type="submission" date="2025-08" db="UniProtKB">
        <authorList>
            <consortium name="RefSeq"/>
        </authorList>
    </citation>
    <scope>IDENTIFICATION</scope>
</reference>
<organism evidence="2 3">
    <name type="scientific">Galendromus occidentalis</name>
    <name type="common">western predatory mite</name>
    <dbReference type="NCBI Taxonomy" id="34638"/>
    <lineage>
        <taxon>Eukaryota</taxon>
        <taxon>Metazoa</taxon>
        <taxon>Ecdysozoa</taxon>
        <taxon>Arthropoda</taxon>
        <taxon>Chelicerata</taxon>
        <taxon>Arachnida</taxon>
        <taxon>Acari</taxon>
        <taxon>Parasitiformes</taxon>
        <taxon>Mesostigmata</taxon>
        <taxon>Gamasina</taxon>
        <taxon>Phytoseioidea</taxon>
        <taxon>Phytoseiidae</taxon>
        <taxon>Typhlodrominae</taxon>
        <taxon>Galendromus</taxon>
    </lineage>
</organism>
<dbReference type="GO" id="GO:0003676">
    <property type="term" value="F:nucleic acid binding"/>
    <property type="evidence" value="ECO:0007669"/>
    <property type="project" value="InterPro"/>
</dbReference>
<evidence type="ECO:0000259" key="1">
    <source>
        <dbReference type="PROSITE" id="PS50878"/>
    </source>
</evidence>
<dbReference type="RefSeq" id="XP_018493707.1">
    <property type="nucleotide sequence ID" value="XM_018638191.1"/>
</dbReference>
<dbReference type="KEGG" id="goe:108863702"/>
<dbReference type="AlphaFoldDB" id="A0AAJ7L2E8"/>
<dbReference type="Proteomes" id="UP000694867">
    <property type="component" value="Unplaced"/>
</dbReference>
<dbReference type="InterPro" id="IPR043502">
    <property type="entry name" value="DNA/RNA_pol_sf"/>
</dbReference>
<keyword evidence="2" id="KW-1185">Reference proteome</keyword>
<evidence type="ECO:0000313" key="2">
    <source>
        <dbReference type="Proteomes" id="UP000694867"/>
    </source>
</evidence>
<feature type="domain" description="Reverse transcriptase" evidence="1">
    <location>
        <begin position="503"/>
        <end position="728"/>
    </location>
</feature>
<name>A0AAJ7L2E8_9ACAR</name>
<dbReference type="GO" id="GO:0071897">
    <property type="term" value="P:DNA biosynthetic process"/>
    <property type="evidence" value="ECO:0007669"/>
    <property type="project" value="UniProtKB-ARBA"/>
</dbReference>
<gene>
    <name evidence="3" type="primary">LOC108863702</name>
</gene>
<dbReference type="PROSITE" id="PS50878">
    <property type="entry name" value="RT_POL"/>
    <property type="match status" value="1"/>
</dbReference>
<dbReference type="PANTHER" id="PTHR19446">
    <property type="entry name" value="REVERSE TRANSCRIPTASES"/>
    <property type="match status" value="1"/>
</dbReference>
<dbReference type="InterPro" id="IPR000477">
    <property type="entry name" value="RT_dom"/>
</dbReference>
<dbReference type="Pfam" id="PF00078">
    <property type="entry name" value="RVT_1"/>
    <property type="match status" value="1"/>
</dbReference>
<dbReference type="Gene3D" id="3.30.420.10">
    <property type="entry name" value="Ribonuclease H-like superfamily/Ribonuclease H"/>
    <property type="match status" value="1"/>
</dbReference>
<dbReference type="InterPro" id="IPR012337">
    <property type="entry name" value="RNaseH-like_sf"/>
</dbReference>
<evidence type="ECO:0000313" key="3">
    <source>
        <dbReference type="RefSeq" id="XP_018493707.1"/>
    </source>
</evidence>
<dbReference type="InterPro" id="IPR036397">
    <property type="entry name" value="RNaseH_sf"/>
</dbReference>
<accession>A0AAJ7L2E8</accession>
<dbReference type="GeneID" id="108863702"/>
<dbReference type="SUPFAM" id="SSF56672">
    <property type="entry name" value="DNA/RNA polymerases"/>
    <property type="match status" value="1"/>
</dbReference>
<sequence length="728" mass="82485">MTTVIENHSTARVVLPKGMFIAEASPLQEEFTIAALGGNSAQNLETQSERKISPSHHAEEEIENAIEKSLLEGERRKIKNIIAEFPLLIPKKDDPPRQTHLVQACDQYRKPCAGEESLRETILRLETAAPFTVCGVDYAGPISYKQGDNSLRKSYIILYVCPASRAIHLELVPDMSAYEFLLSLKRSLARFGGVSRTISANGLSFVRAAKELKIFYDHIRSPAVQQDLVNAEIVWEFISPHAPTHGAWWERMVQTVKRPLRKILENLFVNLIKGTNAQSLIRMKKRTEYERLFKTIDQTEWKFEGSDLSADEMSESMLRRCQDVVNDCTTFTRLTARFRPVREWMSPGVVGSTRKRAKMYKKILQKLLRRAKREYYAKKIEEAANDTRKTWSVINSIFRGKQTGPAAGPELIGLSIDEINENFAELGKKTVLDNIGEVDPNMKPPSPADHSMNEFKHPDESEVERVLRELNVNEAPGWDGIGADILKNCYQSLKAPITSMVCRIFETSTYPRSLKRALLFPVHKSGDRTNISNYRPISLLPTLNKVVEKIMANRLREYLEEFGIIDEKQFGFRTGRGSEEAVYEITKCISESIESGDYCVAVFCDLSKAFDTLDRSRLKNKLDRAGVRGRALDLLTSYLCERTQIYRSANETSKETLVKCGVPQGSVLGPLLFNIYMNDVFTTASPHRVMAFADDTVLVIRDTDMISVCLEAEICRTGRSPNGWRLMV</sequence>
<dbReference type="SUPFAM" id="SSF53098">
    <property type="entry name" value="Ribonuclease H-like"/>
    <property type="match status" value="1"/>
</dbReference>
<protein>
    <submittedName>
        <fullName evidence="3">Uncharacterized protein LOC108863702</fullName>
    </submittedName>
</protein>
<dbReference type="CDD" id="cd01650">
    <property type="entry name" value="RT_nLTR_like"/>
    <property type="match status" value="1"/>
</dbReference>
<dbReference type="GO" id="GO:0042575">
    <property type="term" value="C:DNA polymerase complex"/>
    <property type="evidence" value="ECO:0007669"/>
    <property type="project" value="UniProtKB-ARBA"/>
</dbReference>
<proteinExistence type="predicted"/>